<feature type="signal peptide" evidence="1">
    <location>
        <begin position="1"/>
        <end position="26"/>
    </location>
</feature>
<keyword evidence="1" id="KW-0732">Signal</keyword>
<evidence type="ECO:0000313" key="2">
    <source>
        <dbReference type="EMBL" id="THD27861.1"/>
    </source>
</evidence>
<dbReference type="EMBL" id="JXXN02000300">
    <property type="protein sequence ID" value="THD27861.1"/>
    <property type="molecule type" value="Genomic_DNA"/>
</dbReference>
<accession>A0A4E0RM95</accession>
<organism evidence="2 3">
    <name type="scientific">Fasciola hepatica</name>
    <name type="common">Liver fluke</name>
    <dbReference type="NCBI Taxonomy" id="6192"/>
    <lineage>
        <taxon>Eukaryota</taxon>
        <taxon>Metazoa</taxon>
        <taxon>Spiralia</taxon>
        <taxon>Lophotrochozoa</taxon>
        <taxon>Platyhelminthes</taxon>
        <taxon>Trematoda</taxon>
        <taxon>Digenea</taxon>
        <taxon>Plagiorchiida</taxon>
        <taxon>Echinostomata</taxon>
        <taxon>Echinostomatoidea</taxon>
        <taxon>Fasciolidae</taxon>
        <taxon>Fasciola</taxon>
    </lineage>
</organism>
<sequence>MQGQRYTILFLLCLVFSIVSLKPTESMDLTNFMVPLEDENYPQEYEPVLFFRKRGLRQMRMGKRFPHEVAPQLPGRERPF</sequence>
<feature type="chain" id="PRO_5020039873" evidence="1">
    <location>
        <begin position="27"/>
        <end position="80"/>
    </location>
</feature>
<proteinExistence type="predicted"/>
<comment type="caution">
    <text evidence="2">The sequence shown here is derived from an EMBL/GenBank/DDBJ whole genome shotgun (WGS) entry which is preliminary data.</text>
</comment>
<gene>
    <name evidence="2" type="ORF">D915_001353</name>
</gene>
<keyword evidence="3" id="KW-1185">Reference proteome</keyword>
<protein>
    <submittedName>
        <fullName evidence="2">Uncharacterized protein</fullName>
    </submittedName>
</protein>
<dbReference type="AlphaFoldDB" id="A0A4E0RM95"/>
<name>A0A4E0RM95_FASHE</name>
<evidence type="ECO:0000313" key="3">
    <source>
        <dbReference type="Proteomes" id="UP000230066"/>
    </source>
</evidence>
<evidence type="ECO:0000256" key="1">
    <source>
        <dbReference type="SAM" id="SignalP"/>
    </source>
</evidence>
<dbReference type="Proteomes" id="UP000230066">
    <property type="component" value="Unassembled WGS sequence"/>
</dbReference>
<reference evidence="2" key="1">
    <citation type="submission" date="2019-03" db="EMBL/GenBank/DDBJ databases">
        <title>Improved annotation for the trematode Fasciola hepatica.</title>
        <authorList>
            <person name="Choi Y.-J."/>
            <person name="Martin J."/>
            <person name="Mitreva M."/>
        </authorList>
    </citation>
    <scope>NUCLEOTIDE SEQUENCE [LARGE SCALE GENOMIC DNA]</scope>
</reference>